<dbReference type="InterPro" id="IPR026956">
    <property type="entry name" value="D-ser_dehydrat-like_dom"/>
</dbReference>
<proteinExistence type="inferred from homology"/>
<dbReference type="EC" id="4.1.2.42" evidence="4"/>
<organism evidence="4 5">
    <name type="scientific">Flavimaricola marinus</name>
    <dbReference type="NCBI Taxonomy" id="1819565"/>
    <lineage>
        <taxon>Bacteria</taxon>
        <taxon>Pseudomonadati</taxon>
        <taxon>Pseudomonadota</taxon>
        <taxon>Alphaproteobacteria</taxon>
        <taxon>Rhodobacterales</taxon>
        <taxon>Paracoccaceae</taxon>
        <taxon>Flavimaricola</taxon>
    </lineage>
</organism>
<dbReference type="CDD" id="cd06818">
    <property type="entry name" value="PLPDE_III_cryptic_DSD"/>
    <property type="match status" value="1"/>
</dbReference>
<dbReference type="PANTHER" id="PTHR28004">
    <property type="entry name" value="ZGC:162816-RELATED"/>
    <property type="match status" value="1"/>
</dbReference>
<evidence type="ECO:0000259" key="3">
    <source>
        <dbReference type="SMART" id="SM01119"/>
    </source>
</evidence>
<reference evidence="4 5" key="1">
    <citation type="submission" date="2017-05" db="EMBL/GenBank/DDBJ databases">
        <authorList>
            <person name="Song R."/>
            <person name="Chenine A.L."/>
            <person name="Ruprecht R.M."/>
        </authorList>
    </citation>
    <scope>NUCLEOTIDE SEQUENCE [LARGE SCALE GENOMIC DNA]</scope>
    <source>
        <strain evidence="4 5">CECT 8899</strain>
    </source>
</reference>
<dbReference type="SUPFAM" id="SSF51419">
    <property type="entry name" value="PLP-binding barrel"/>
    <property type="match status" value="1"/>
</dbReference>
<dbReference type="InterPro" id="IPR001608">
    <property type="entry name" value="Ala_racemase_N"/>
</dbReference>
<evidence type="ECO:0000256" key="2">
    <source>
        <dbReference type="ARBA" id="ARBA00023239"/>
    </source>
</evidence>
<feature type="domain" description="D-serine dehydratase-like" evidence="3">
    <location>
        <begin position="316"/>
        <end position="413"/>
    </location>
</feature>
<dbReference type="GO" id="GO:0043876">
    <property type="term" value="F:D-threonine aldolase activity"/>
    <property type="evidence" value="ECO:0007669"/>
    <property type="project" value="UniProtKB-EC"/>
</dbReference>
<sequence>MDLTSIYDTILDGRTKGLPATVAPFRLGDIGAKGWNVMAEDLPLPLMLLRRSHLDHNAQVFGDYLHSHELSLAPHGKTTMSPQIFDEQLRNGAWGITAATVQQARVMQHYGVQRIILANQLIGKSAIQSLVKMMQESPELELYCFVDSRAQLELMIAHMKDATPQRPIRLLLEIGVEGGRTGVRMPEQALDLVNAVAKADPSLIHFAGVAAFEGVVPGVADSDAPVIAYAQSVVDIANALPKSLLSGLKEFIVTGGGSGHFDIMGAAFARLTLPVPVRIVLRSGCYVTNDSGAYFSTQEAARKNPDRNWKSQLKPALEVWSYVQSRPEPTLALLTMGKRDAPYDAGLPTPFERFRPGKGHAAVGQAEIFAMNDQHAFVRLPEDSDWQVGDMIGSGISHPCTAFDKWRFIPVIDDDYNVINGVLTEF</sequence>
<dbReference type="Gene3D" id="2.40.37.20">
    <property type="entry name" value="D-serine dehydratase-like domain"/>
    <property type="match status" value="1"/>
</dbReference>
<dbReference type="InterPro" id="IPR051466">
    <property type="entry name" value="D-amino_acid_metab_enzyme"/>
</dbReference>
<dbReference type="PANTHER" id="PTHR28004:SF8">
    <property type="entry name" value="D-SERINE DEAMINASE"/>
    <property type="match status" value="1"/>
</dbReference>
<name>A0A238LH69_9RHOB</name>
<dbReference type="InterPro" id="IPR042208">
    <property type="entry name" value="D-ser_dehydrat-like_sf"/>
</dbReference>
<keyword evidence="5" id="KW-1185">Reference proteome</keyword>
<keyword evidence="2 4" id="KW-0456">Lyase</keyword>
<accession>A0A238LH69</accession>
<dbReference type="Gene3D" id="3.20.20.10">
    <property type="entry name" value="Alanine racemase"/>
    <property type="match status" value="1"/>
</dbReference>
<dbReference type="InterPro" id="IPR029066">
    <property type="entry name" value="PLP-binding_barrel"/>
</dbReference>
<comment type="similarity">
    <text evidence="1">Belongs to the DSD1 family.</text>
</comment>
<dbReference type="Pfam" id="PF14031">
    <property type="entry name" value="D-ser_dehydrat"/>
    <property type="match status" value="1"/>
</dbReference>
<evidence type="ECO:0000313" key="4">
    <source>
        <dbReference type="EMBL" id="SMY08883.1"/>
    </source>
</evidence>
<dbReference type="Pfam" id="PF01168">
    <property type="entry name" value="Ala_racemase_N"/>
    <property type="match status" value="1"/>
</dbReference>
<dbReference type="EMBL" id="FXZK01000006">
    <property type="protein sequence ID" value="SMY08883.1"/>
    <property type="molecule type" value="Genomic_DNA"/>
</dbReference>
<dbReference type="AlphaFoldDB" id="A0A238LH69"/>
<dbReference type="SMART" id="SM01119">
    <property type="entry name" value="D-ser_dehydrat"/>
    <property type="match status" value="1"/>
</dbReference>
<gene>
    <name evidence="4" type="ORF">LOM8899_03042</name>
</gene>
<dbReference type="OrthoDB" id="9811417at2"/>
<protein>
    <submittedName>
        <fullName evidence="4">D-threonine aldolase</fullName>
        <ecNumber evidence="4">4.1.2.42</ecNumber>
    </submittedName>
</protein>
<dbReference type="Proteomes" id="UP000201613">
    <property type="component" value="Unassembled WGS sequence"/>
</dbReference>
<evidence type="ECO:0000313" key="5">
    <source>
        <dbReference type="Proteomes" id="UP000201613"/>
    </source>
</evidence>
<evidence type="ECO:0000256" key="1">
    <source>
        <dbReference type="ARBA" id="ARBA00005323"/>
    </source>
</evidence>